<evidence type="ECO:0000313" key="2">
    <source>
        <dbReference type="EMBL" id="MBA4608591.1"/>
    </source>
</evidence>
<dbReference type="Proteomes" id="UP000550354">
    <property type="component" value="Unassembled WGS sequence"/>
</dbReference>
<organism evidence="2 3">
    <name type="scientific">Aeromicrobium phoceense</name>
    <dbReference type="NCBI Taxonomy" id="2754045"/>
    <lineage>
        <taxon>Bacteria</taxon>
        <taxon>Bacillati</taxon>
        <taxon>Actinomycetota</taxon>
        <taxon>Actinomycetes</taxon>
        <taxon>Propionibacteriales</taxon>
        <taxon>Nocardioidaceae</taxon>
        <taxon>Aeromicrobium</taxon>
    </lineage>
</organism>
<feature type="domain" description="DUF1540" evidence="1">
    <location>
        <begin position="65"/>
        <end position="93"/>
    </location>
</feature>
<accession>A0A838XI01</accession>
<feature type="domain" description="DUF1540" evidence="1">
    <location>
        <begin position="16"/>
        <end position="46"/>
    </location>
</feature>
<reference evidence="2 3" key="1">
    <citation type="submission" date="2020-07" db="EMBL/GenBank/DDBJ databases">
        <title>Draft genome and description of Aeromicrobium phoceense strain Marseille-Q0843 isolated from healthy skin swab.</title>
        <authorList>
            <person name="Boxberger M."/>
            <person name="La Scola B."/>
        </authorList>
    </citation>
    <scope>NUCLEOTIDE SEQUENCE [LARGE SCALE GENOMIC DNA]</scope>
    <source>
        <strain evidence="2 3">Marseille-Q0843</strain>
    </source>
</reference>
<comment type="caution">
    <text evidence="2">The sequence shown here is derived from an EMBL/GenBank/DDBJ whole genome shotgun (WGS) entry which is preliminary data.</text>
</comment>
<keyword evidence="3" id="KW-1185">Reference proteome</keyword>
<gene>
    <name evidence="2" type="ORF">H1W00_08905</name>
</gene>
<evidence type="ECO:0000259" key="1">
    <source>
        <dbReference type="Pfam" id="PF07561"/>
    </source>
</evidence>
<sequence length="100" mass="10261">MEATMNVQELPPVHDCAVEGCSYNADHECHAGAINITGAEAGCGTFIDISISGGLPTATAMVGACHRTDCTHNDALECHADSIRVGPGADVADCLTYQVA</sequence>
<protein>
    <submittedName>
        <fullName evidence="2">DUF1540 domain-containing protein</fullName>
    </submittedName>
</protein>
<evidence type="ECO:0000313" key="3">
    <source>
        <dbReference type="Proteomes" id="UP000550354"/>
    </source>
</evidence>
<dbReference type="EMBL" id="JACEOG010000001">
    <property type="protein sequence ID" value="MBA4608591.1"/>
    <property type="molecule type" value="Genomic_DNA"/>
</dbReference>
<dbReference type="Pfam" id="PF07561">
    <property type="entry name" value="DUF1540"/>
    <property type="match status" value="2"/>
</dbReference>
<proteinExistence type="predicted"/>
<dbReference type="AlphaFoldDB" id="A0A838XI01"/>
<name>A0A838XI01_9ACTN</name>
<dbReference type="InterPro" id="IPR011437">
    <property type="entry name" value="DUF1540"/>
</dbReference>